<dbReference type="InterPro" id="IPR046155">
    <property type="entry name" value="DUF6157"/>
</dbReference>
<dbReference type="AlphaFoldDB" id="A0A927C631"/>
<reference evidence="1" key="1">
    <citation type="submission" date="2020-09" db="EMBL/GenBank/DDBJ databases">
        <title>A novel bacterium of genus Paenibacillus, isolated from South China Sea.</title>
        <authorList>
            <person name="Huang H."/>
            <person name="Mo K."/>
            <person name="Hu Y."/>
        </authorList>
    </citation>
    <scope>NUCLEOTIDE SEQUENCE</scope>
    <source>
        <strain evidence="1">IB182363</strain>
    </source>
</reference>
<keyword evidence="2" id="KW-1185">Reference proteome</keyword>
<comment type="caution">
    <text evidence="1">The sequence shown here is derived from an EMBL/GenBank/DDBJ whole genome shotgun (WGS) entry which is preliminary data.</text>
</comment>
<dbReference type="Pfam" id="PF19654">
    <property type="entry name" value="DUF6157"/>
    <property type="match status" value="1"/>
</dbReference>
<dbReference type="Proteomes" id="UP000639396">
    <property type="component" value="Unassembled WGS sequence"/>
</dbReference>
<name>A0A927C631_9BACL</name>
<evidence type="ECO:0000313" key="1">
    <source>
        <dbReference type="EMBL" id="MBD2860436.1"/>
    </source>
</evidence>
<gene>
    <name evidence="1" type="ORF">IDH45_00355</name>
</gene>
<protein>
    <submittedName>
        <fullName evidence="1">Uncharacterized protein</fullName>
    </submittedName>
</protein>
<accession>A0A927C631</accession>
<proteinExistence type="predicted"/>
<evidence type="ECO:0000313" key="2">
    <source>
        <dbReference type="Proteomes" id="UP000639396"/>
    </source>
</evidence>
<sequence length="141" mass="15721">MDFNYYDTFITVAPDCPAETGTVPPDKKAGKTKPGIEYELASSQPYGYTMEELMYEAHVRHKGITREELSESGTQVWDEFYAKPKACLRASMLPKKYGWGIHFNGEGKLALVPMESPEYRKFAAGAGGDVKVLAAMRNSKK</sequence>
<organism evidence="1 2">
    <name type="scientific">Paenibacillus oceani</name>
    <dbReference type="NCBI Taxonomy" id="2772510"/>
    <lineage>
        <taxon>Bacteria</taxon>
        <taxon>Bacillati</taxon>
        <taxon>Bacillota</taxon>
        <taxon>Bacilli</taxon>
        <taxon>Bacillales</taxon>
        <taxon>Paenibacillaceae</taxon>
        <taxon>Paenibacillus</taxon>
    </lineage>
</organism>
<dbReference type="RefSeq" id="WP_190923604.1">
    <property type="nucleotide sequence ID" value="NZ_JACXJA010000001.1"/>
</dbReference>
<dbReference type="EMBL" id="JACXJA010000001">
    <property type="protein sequence ID" value="MBD2860436.1"/>
    <property type="molecule type" value="Genomic_DNA"/>
</dbReference>